<reference evidence="1" key="1">
    <citation type="journal article" date="2014" name="Front. Microbiol.">
        <title>High frequency of phylogenetically diverse reductive dehalogenase-homologous genes in deep subseafloor sedimentary metagenomes.</title>
        <authorList>
            <person name="Kawai M."/>
            <person name="Futagami T."/>
            <person name="Toyoda A."/>
            <person name="Takaki Y."/>
            <person name="Nishi S."/>
            <person name="Hori S."/>
            <person name="Arai W."/>
            <person name="Tsubouchi T."/>
            <person name="Morono Y."/>
            <person name="Uchiyama I."/>
            <person name="Ito T."/>
            <person name="Fujiyama A."/>
            <person name="Inagaki F."/>
            <person name="Takami H."/>
        </authorList>
    </citation>
    <scope>NUCLEOTIDE SEQUENCE</scope>
    <source>
        <strain evidence="1">Expedition CK06-06</strain>
    </source>
</reference>
<name>X1M2N7_9ZZZZ</name>
<sequence length="99" mass="11851">MAYPGSQLYEDAIKQGIRLPEKWHGYGQYAEETLPMPTKYLSAVDILCFRDNAFREYFSNPRYIEMVRQKFGPRVIVHIEEMLKHEIHRKFAREQTLEV</sequence>
<protein>
    <submittedName>
        <fullName evidence="1">Uncharacterized protein</fullName>
    </submittedName>
</protein>
<comment type="caution">
    <text evidence="1">The sequence shown here is derived from an EMBL/GenBank/DDBJ whole genome shotgun (WGS) entry which is preliminary data.</text>
</comment>
<gene>
    <name evidence="1" type="ORF">S06H3_18081</name>
</gene>
<dbReference type="AlphaFoldDB" id="X1M2N7"/>
<proteinExistence type="predicted"/>
<evidence type="ECO:0000313" key="1">
    <source>
        <dbReference type="EMBL" id="GAI12336.1"/>
    </source>
</evidence>
<organism evidence="1">
    <name type="scientific">marine sediment metagenome</name>
    <dbReference type="NCBI Taxonomy" id="412755"/>
    <lineage>
        <taxon>unclassified sequences</taxon>
        <taxon>metagenomes</taxon>
        <taxon>ecological metagenomes</taxon>
    </lineage>
</organism>
<dbReference type="EMBL" id="BARV01009105">
    <property type="protein sequence ID" value="GAI12336.1"/>
    <property type="molecule type" value="Genomic_DNA"/>
</dbReference>
<accession>X1M2N7</accession>